<evidence type="ECO:0000256" key="2">
    <source>
        <dbReference type="ARBA" id="ARBA00022771"/>
    </source>
</evidence>
<organism evidence="8">
    <name type="scientific">Diabrotica virgifera virgifera</name>
    <name type="common">western corn rootworm</name>
    <dbReference type="NCBI Taxonomy" id="50390"/>
    <lineage>
        <taxon>Eukaryota</taxon>
        <taxon>Metazoa</taxon>
        <taxon>Ecdysozoa</taxon>
        <taxon>Arthropoda</taxon>
        <taxon>Hexapoda</taxon>
        <taxon>Insecta</taxon>
        <taxon>Pterygota</taxon>
        <taxon>Neoptera</taxon>
        <taxon>Endopterygota</taxon>
        <taxon>Coleoptera</taxon>
        <taxon>Polyphaga</taxon>
        <taxon>Cucujiformia</taxon>
        <taxon>Chrysomeloidea</taxon>
        <taxon>Chrysomelidae</taxon>
        <taxon>Galerucinae</taxon>
        <taxon>Diabroticina</taxon>
        <taxon>Diabroticites</taxon>
        <taxon>Diabrotica</taxon>
    </lineage>
</organism>
<dbReference type="OrthoDB" id="4788989at2759"/>
<dbReference type="GO" id="GO:0005737">
    <property type="term" value="C:cytoplasm"/>
    <property type="evidence" value="ECO:0007669"/>
    <property type="project" value="TreeGrafter"/>
</dbReference>
<keyword evidence="3" id="KW-0862">Zinc</keyword>
<dbReference type="Proteomes" id="UP001652700">
    <property type="component" value="Unplaced"/>
</dbReference>
<dbReference type="Gene3D" id="3.30.40.10">
    <property type="entry name" value="Zinc/RING finger domain, C3HC4 (zinc finger)"/>
    <property type="match status" value="1"/>
</dbReference>
<proteinExistence type="predicted"/>
<evidence type="ECO:0000313" key="8">
    <source>
        <dbReference type="RefSeq" id="XP_028152579.1"/>
    </source>
</evidence>
<dbReference type="InParanoid" id="A0A6P7GSS6"/>
<evidence type="ECO:0000256" key="1">
    <source>
        <dbReference type="ARBA" id="ARBA00022723"/>
    </source>
</evidence>
<dbReference type="Pfam" id="PF21362">
    <property type="entry name" value="Sina_RING"/>
    <property type="match status" value="1"/>
</dbReference>
<evidence type="ECO:0000313" key="6">
    <source>
        <dbReference type="EnsemblMetazoa" id="XP_050502511.1"/>
    </source>
</evidence>
<dbReference type="PROSITE" id="PS50089">
    <property type="entry name" value="ZF_RING_2"/>
    <property type="match status" value="1"/>
</dbReference>
<keyword evidence="7" id="KW-1185">Reference proteome</keyword>
<gene>
    <name evidence="8" type="primary">LOC114345977</name>
</gene>
<dbReference type="InterPro" id="IPR004162">
    <property type="entry name" value="SINA-like_animal"/>
</dbReference>
<evidence type="ECO:0000259" key="5">
    <source>
        <dbReference type="PROSITE" id="PS50089"/>
    </source>
</evidence>
<name>A0A6P7GSS6_DIAVI</name>
<dbReference type="RefSeq" id="XP_028152579.1">
    <property type="nucleotide sequence ID" value="XM_028296778.1"/>
</dbReference>
<dbReference type="SUPFAM" id="SSF57850">
    <property type="entry name" value="RING/U-box"/>
    <property type="match status" value="1"/>
</dbReference>
<protein>
    <submittedName>
        <fullName evidence="8">Uncharacterized protein LOC114345977</fullName>
    </submittedName>
</protein>
<feature type="domain" description="RING-type" evidence="5">
    <location>
        <begin position="319"/>
        <end position="354"/>
    </location>
</feature>
<dbReference type="GO" id="GO:0031624">
    <property type="term" value="F:ubiquitin conjugating enzyme binding"/>
    <property type="evidence" value="ECO:0007669"/>
    <property type="project" value="TreeGrafter"/>
</dbReference>
<evidence type="ECO:0000256" key="4">
    <source>
        <dbReference type="PROSITE-ProRule" id="PRU00175"/>
    </source>
</evidence>
<dbReference type="GO" id="GO:0043161">
    <property type="term" value="P:proteasome-mediated ubiquitin-dependent protein catabolic process"/>
    <property type="evidence" value="ECO:0007669"/>
    <property type="project" value="TreeGrafter"/>
</dbReference>
<sequence>MNIGKFVIPNYTIERLKCDLCHGYLSVPPIYSYRDKYACGRCNPDWERNIIYEQLAQYLVFPCMFCDKAYPWGMMQSHEDRCKQNKLACPSDKSNVYMLTNLVKLKCVEYHKECDEKWLRCPIPLCLNTFQMKEVLHHFNEYHKDYIFTNTVEARKIFKEEKVWNFHCETQVCLITWNTVPFLLFVHNSCEFDDTTGNILFYNYYFSVFTFCQKKCDMKYSATLQIQSDNEITTRSMKNQEVKTFNDAIHKVTFLQSEFLRLNSFDFMTTKFLKIPRTEKLNLTYSIKIVDNNFLIEPEPTKGDSDIQRAAGIGKHFECPICQEYMSPPIYNCATGHTICKNCKDKLVFCPYCKALVGISRNYVMEDMLDTLLLHCHNEYKGCTFTGKVQEIKLHEVMCHYN</sequence>
<accession>A0A6P7GSS6</accession>
<dbReference type="GO" id="GO:0061630">
    <property type="term" value="F:ubiquitin protein ligase activity"/>
    <property type="evidence" value="ECO:0007669"/>
    <property type="project" value="TreeGrafter"/>
</dbReference>
<dbReference type="PANTHER" id="PTHR45877:SF2">
    <property type="entry name" value="E3 UBIQUITIN-PROTEIN LIGASE SINA-RELATED"/>
    <property type="match status" value="1"/>
</dbReference>
<dbReference type="InterPro" id="IPR001841">
    <property type="entry name" value="Znf_RING"/>
</dbReference>
<dbReference type="GO" id="GO:0008270">
    <property type="term" value="F:zinc ion binding"/>
    <property type="evidence" value="ECO:0007669"/>
    <property type="project" value="UniProtKB-KW"/>
</dbReference>
<dbReference type="AlphaFoldDB" id="A0A6P7GSS6"/>
<reference evidence="6" key="2">
    <citation type="submission" date="2025-05" db="UniProtKB">
        <authorList>
            <consortium name="EnsemblMetazoa"/>
        </authorList>
    </citation>
    <scope>IDENTIFICATION</scope>
</reference>
<reference evidence="8" key="1">
    <citation type="submission" date="2025-04" db="UniProtKB">
        <authorList>
            <consortium name="RefSeq"/>
        </authorList>
    </citation>
    <scope>IDENTIFICATION</scope>
    <source>
        <tissue evidence="8">Whole insect</tissue>
    </source>
</reference>
<dbReference type="PANTHER" id="PTHR45877">
    <property type="entry name" value="E3 UBIQUITIN-PROTEIN LIGASE SIAH2"/>
    <property type="match status" value="1"/>
</dbReference>
<keyword evidence="2 4" id="KW-0863">Zinc-finger</keyword>
<evidence type="ECO:0000256" key="3">
    <source>
        <dbReference type="ARBA" id="ARBA00022833"/>
    </source>
</evidence>
<keyword evidence="1" id="KW-0479">Metal-binding</keyword>
<dbReference type="InterPro" id="IPR049548">
    <property type="entry name" value="Sina-like_RING"/>
</dbReference>
<evidence type="ECO:0000313" key="7">
    <source>
        <dbReference type="Proteomes" id="UP001652700"/>
    </source>
</evidence>
<dbReference type="InterPro" id="IPR013083">
    <property type="entry name" value="Znf_RING/FYVE/PHD"/>
</dbReference>
<dbReference type="EnsemblMetazoa" id="XM_050646554.1">
    <property type="protein sequence ID" value="XP_050502511.1"/>
    <property type="gene ID" value="LOC126881896"/>
</dbReference>